<dbReference type="EMBL" id="QXLS01000002">
    <property type="protein sequence ID" value="RKA09262.1"/>
    <property type="molecule type" value="Genomic_DNA"/>
</dbReference>
<name>A0A823J3P4_LISMN</name>
<evidence type="ECO:0000256" key="1">
    <source>
        <dbReference type="SAM" id="MobiDB-lite"/>
    </source>
</evidence>
<reference evidence="3 7" key="3">
    <citation type="submission" date="2019-04" db="EMBL/GenBank/DDBJ databases">
        <authorList>
            <consortium name="GenomeTrakr network: Whole genome sequencing for foodborne pathogen traceback"/>
        </authorList>
    </citation>
    <scope>NUCLEOTIDE SEQUENCE [LARGE SCALE GENOMIC DNA]</scope>
    <source>
        <strain evidence="3 7">CFSAN072474</strain>
    </source>
</reference>
<organism evidence="3 7">
    <name type="scientific">Listeria monocytogenes</name>
    <dbReference type="NCBI Taxonomy" id="1639"/>
    <lineage>
        <taxon>Bacteria</taxon>
        <taxon>Bacillati</taxon>
        <taxon>Bacillota</taxon>
        <taxon>Bacilli</taxon>
        <taxon>Bacillales</taxon>
        <taxon>Listeriaceae</taxon>
        <taxon>Listeria</taxon>
    </lineage>
</organism>
<evidence type="ECO:0000313" key="4">
    <source>
        <dbReference type="EMBL" id="RKA09262.1"/>
    </source>
</evidence>
<feature type="region of interest" description="Disordered" evidence="1">
    <location>
        <begin position="1"/>
        <end position="25"/>
    </location>
</feature>
<reference evidence="4 5" key="1">
    <citation type="journal article" date="2018" name="BMC Genomics">
        <title>Genes significantly associated with lineage II food isolates of Listeria monocytogenes.</title>
        <authorList>
            <person name="Pirone-Davies C."/>
            <person name="Chen Y."/>
            <person name="Pightling A."/>
            <person name="Ryan G."/>
            <person name="Wang Y."/>
            <person name="Yao K."/>
            <person name="Hoffmann M."/>
            <person name="Allard M.W."/>
        </authorList>
    </citation>
    <scope>NUCLEOTIDE SEQUENCE [LARGE SCALE GENOMIC DNA]</scope>
    <source>
        <strain evidence="4 5">PNUSAL000550</strain>
    </source>
</reference>
<evidence type="ECO:0000313" key="7">
    <source>
        <dbReference type="Proteomes" id="UP000522199"/>
    </source>
</evidence>
<accession>A0A823J3P4</accession>
<dbReference type="Proteomes" id="UP000522199">
    <property type="component" value="Unassembled WGS sequence"/>
</dbReference>
<dbReference type="AlphaFoldDB" id="A0A823J3P4"/>
<dbReference type="EMBL" id="AABEKY010000002">
    <property type="protein sequence ID" value="EAG9386845.1"/>
    <property type="molecule type" value="Genomic_DNA"/>
</dbReference>
<evidence type="ECO:0000313" key="6">
    <source>
        <dbReference type="Proteomes" id="UP000365297"/>
    </source>
</evidence>
<dbReference type="Proteomes" id="UP000365297">
    <property type="component" value="Unassembled WGS sequence"/>
</dbReference>
<gene>
    <name evidence="2" type="ORF">ARY78_13525</name>
    <name evidence="3" type="ORF">CW845_05030</name>
    <name evidence="4" type="ORF">DYZ80_00904</name>
</gene>
<dbReference type="Proteomes" id="UP000272537">
    <property type="component" value="Unassembled WGS sequence"/>
</dbReference>
<dbReference type="EMBL" id="AAAIXK010000008">
    <property type="protein sequence ID" value="EAC5551450.1"/>
    <property type="molecule type" value="Genomic_DNA"/>
</dbReference>
<evidence type="ECO:0000313" key="3">
    <source>
        <dbReference type="EMBL" id="EAG9386845.1"/>
    </source>
</evidence>
<proteinExistence type="predicted"/>
<dbReference type="RefSeq" id="WP_003743424.1">
    <property type="nucleotide sequence ID" value="NZ_CP020022.1"/>
</dbReference>
<comment type="caution">
    <text evidence="3">The sequence shown here is derived from an EMBL/GenBank/DDBJ whole genome shotgun (WGS) entry which is preliminary data.</text>
</comment>
<protein>
    <submittedName>
        <fullName evidence="3">Uncharacterized protein</fullName>
    </submittedName>
</protein>
<reference evidence="2 6" key="2">
    <citation type="submission" date="2018-06" db="EMBL/GenBank/DDBJ databases">
        <authorList>
            <consortium name="GenomeTrakr: Next Generation Sequencing Network for Food Pathogen Tracability"/>
        </authorList>
    </citation>
    <scope>NUCLEOTIDE SEQUENCE [LARGE SCALE GENOMIC DNA]</scope>
    <source>
        <strain evidence="2 6">FDA00007096</strain>
    </source>
</reference>
<evidence type="ECO:0000313" key="2">
    <source>
        <dbReference type="EMBL" id="EAC5551450.1"/>
    </source>
</evidence>
<feature type="compositionally biased region" description="Polar residues" evidence="1">
    <location>
        <begin position="7"/>
        <end position="16"/>
    </location>
</feature>
<evidence type="ECO:0000313" key="5">
    <source>
        <dbReference type="Proteomes" id="UP000272537"/>
    </source>
</evidence>
<sequence>MKDKTTSDAQLKANKSWQEKNKEHANYLKSRSAARSFIKKKATLEDLAELEIAIKQRKTEIISLDNIPE</sequence>